<keyword evidence="4" id="KW-0732">Signal</keyword>
<dbReference type="GO" id="GO:0005975">
    <property type="term" value="P:carbohydrate metabolic process"/>
    <property type="evidence" value="ECO:0007669"/>
    <property type="project" value="InterPro"/>
</dbReference>
<dbReference type="GO" id="GO:0005829">
    <property type="term" value="C:cytosol"/>
    <property type="evidence" value="ECO:0007669"/>
    <property type="project" value="TreeGrafter"/>
</dbReference>
<dbReference type="SUPFAM" id="SSF48208">
    <property type="entry name" value="Six-hairpin glycosidases"/>
    <property type="match status" value="1"/>
</dbReference>
<dbReference type="AlphaFoldDB" id="A0A172TRW8"/>
<dbReference type="Gene3D" id="3.30.2080.10">
    <property type="entry name" value="GH92 mannosidase domain"/>
    <property type="match status" value="1"/>
</dbReference>
<feature type="domain" description="DUF7402" evidence="7">
    <location>
        <begin position="27"/>
        <end position="161"/>
    </location>
</feature>
<name>A0A172TRW8_9BACT</name>
<dbReference type="InterPro" id="IPR014718">
    <property type="entry name" value="GH-type_carb-bd"/>
</dbReference>
<feature type="domain" description="Glycosyl hydrolase family 92" evidence="5">
    <location>
        <begin position="411"/>
        <end position="900"/>
    </location>
</feature>
<protein>
    <submittedName>
        <fullName evidence="8">Glycoside hydrolase</fullName>
    </submittedName>
</protein>
<dbReference type="Pfam" id="PF17678">
    <property type="entry name" value="Glyco_hydro_92N"/>
    <property type="match status" value="1"/>
</dbReference>
<dbReference type="PANTHER" id="PTHR12143">
    <property type="entry name" value="PEPTIDE N-GLYCANASE PNGASE -RELATED"/>
    <property type="match status" value="1"/>
</dbReference>
<dbReference type="STRING" id="1492898.SY85_03675"/>
<dbReference type="InterPro" id="IPR041371">
    <property type="entry name" value="GH92_N"/>
</dbReference>
<dbReference type="SUPFAM" id="SSF49785">
    <property type="entry name" value="Galactose-binding domain-like"/>
    <property type="match status" value="1"/>
</dbReference>
<dbReference type="GO" id="GO:0006516">
    <property type="term" value="P:glycoprotein catabolic process"/>
    <property type="evidence" value="ECO:0007669"/>
    <property type="project" value="TreeGrafter"/>
</dbReference>
<evidence type="ECO:0000256" key="2">
    <source>
        <dbReference type="ARBA" id="ARBA00011245"/>
    </source>
</evidence>
<evidence type="ECO:0000313" key="8">
    <source>
        <dbReference type="EMBL" id="ANE49728.1"/>
    </source>
</evidence>
<dbReference type="InterPro" id="IPR008928">
    <property type="entry name" value="6-hairpin_glycosidase_sf"/>
</dbReference>
<dbReference type="Pfam" id="PF07971">
    <property type="entry name" value="Glyco_hydro_92"/>
    <property type="match status" value="1"/>
</dbReference>
<accession>A0A172TRW8</accession>
<sequence length="918" mass="103359">MCKYLQIGIVIFFLLTCSLPSFASSDNIAPKAKISASTELGMSYAAGNVADRIVGVDGLGEWACEGQTADWGYIRLPWVQLEWDSAQLIDKIVLFDRASLVHNISSAKIVFSDGTTESIHQIPADGVGIAVRFAARRTKWIRIIATDGIGRDLGFSEIEVYLSSLQFTDYVAQVDPYIETTRGRYEYFITGSMPFGMITAAPLTRNKHQFGGGYNYNDKEILGFQQIHTWMMSGIEIMPATTAQYPADGRQAWKSAFSHDDEIVQPGYHRVLLQQNKIWVEQTATDRVSFYKFRYTRSSNARIIMDMGSSVINCSTMEDAEVRKVNDREIEGVFHSRKRFWGGPSDIPVFFVIQFDKPFKSLDAWSTSKTVQKENVNDIKGDSIVLGAEYNLNAGEIVQMKIAISYTSIENARNNLNEECTTWNFDEVRNHSKTVWNNWLGRIAVKGGSQQQRTKFYTDLWHVLLGRQKINDVSGDYPDRTEIIKRFGRRDAHYDAGFKIKTVPKLSDGKLKFNMYLSDAFWLTQWNINLLWSMAWPELMDDFSASLIEYANNGNLLPRGPFAGGYSFIMTGNPAANFISSTHMKGLIKKTNPLHAFNMVKQNQMPGGMLDGGNKPNVAFYIEKGWWPGNAGITIEASFQDFGTAQMAAKLGRTEDYQYFKKRSHNWESCFDTVSKLILPKNKDGKFLHNDPLSGVGWVESNAWQATWGVSHDITKLVKLMGGKDSFCNRLNYAFEQAKPFDFVASYGNGYVSYANQPGCSNAHVFSYAGKPWLTQYWVRQVQRQTYGGTTPDLGYGGHDEDEGQMGAVSALMSIGLFDIMGGEAQQPVYEITSPIFDEVVITLNKNYYKGEKFVIRCFNNSTANCYIQSATLNGKKLNAFWFPHESFASGGYLNLWMGPKPNKHWGTGQLPPACNQP</sequence>
<dbReference type="InterPro" id="IPR008979">
    <property type="entry name" value="Galactose-bd-like_sf"/>
</dbReference>
<gene>
    <name evidence="8" type="ORF">SY85_03675</name>
</gene>
<feature type="chain" id="PRO_5008001047" evidence="4">
    <location>
        <begin position="24"/>
        <end position="918"/>
    </location>
</feature>
<dbReference type="Gene3D" id="2.70.98.10">
    <property type="match status" value="1"/>
</dbReference>
<evidence type="ECO:0000256" key="4">
    <source>
        <dbReference type="SAM" id="SignalP"/>
    </source>
</evidence>
<dbReference type="EMBL" id="CP011390">
    <property type="protein sequence ID" value="ANE49728.1"/>
    <property type="molecule type" value="Genomic_DNA"/>
</dbReference>
<dbReference type="GO" id="GO:0030246">
    <property type="term" value="F:carbohydrate binding"/>
    <property type="evidence" value="ECO:0007669"/>
    <property type="project" value="InterPro"/>
</dbReference>
<evidence type="ECO:0000259" key="6">
    <source>
        <dbReference type="Pfam" id="PF17678"/>
    </source>
</evidence>
<reference evidence="9" key="1">
    <citation type="submission" date="2015-01" db="EMBL/GenBank/DDBJ databases">
        <title>Flavisolibacter sp./LCS9/ whole genome sequencing.</title>
        <authorList>
            <person name="Kim M.K."/>
            <person name="Srinivasan S."/>
            <person name="Lee J.-J."/>
        </authorList>
    </citation>
    <scope>NUCLEOTIDE SEQUENCE [LARGE SCALE GENOMIC DNA]</scope>
    <source>
        <strain evidence="9">LCS9</strain>
    </source>
</reference>
<dbReference type="PATRIC" id="fig|1492898.3.peg.801"/>
<proteinExistence type="predicted"/>
<feature type="domain" description="Glycosyl hydrolase family 92 N-terminal" evidence="6">
    <location>
        <begin position="174"/>
        <end position="405"/>
    </location>
</feature>
<dbReference type="KEGG" id="fla:SY85_03675"/>
<dbReference type="Proteomes" id="UP000077177">
    <property type="component" value="Chromosome"/>
</dbReference>
<evidence type="ECO:0000256" key="3">
    <source>
        <dbReference type="ARBA" id="ARBA00022837"/>
    </source>
</evidence>
<comment type="subunit">
    <text evidence="2">Monomer.</text>
</comment>
<comment type="cofactor">
    <cofactor evidence="1">
        <name>Ca(2+)</name>
        <dbReference type="ChEBI" id="CHEBI:29108"/>
    </cofactor>
</comment>
<dbReference type="GO" id="GO:0000224">
    <property type="term" value="F:peptide-N4-(N-acetyl-beta-glucosaminyl)asparagine amidase activity"/>
    <property type="evidence" value="ECO:0007669"/>
    <property type="project" value="TreeGrafter"/>
</dbReference>
<evidence type="ECO:0000259" key="5">
    <source>
        <dbReference type="Pfam" id="PF07971"/>
    </source>
</evidence>
<keyword evidence="9" id="KW-1185">Reference proteome</keyword>
<evidence type="ECO:0000313" key="9">
    <source>
        <dbReference type="Proteomes" id="UP000077177"/>
    </source>
</evidence>
<feature type="signal peptide" evidence="4">
    <location>
        <begin position="1"/>
        <end position="23"/>
    </location>
</feature>
<dbReference type="Gene3D" id="2.60.120.260">
    <property type="entry name" value="Galactose-binding domain-like"/>
    <property type="match status" value="1"/>
</dbReference>
<dbReference type="Gene3D" id="1.20.1610.10">
    <property type="entry name" value="alpha-1,2-mannosidases domains"/>
    <property type="match status" value="1"/>
</dbReference>
<evidence type="ECO:0000256" key="1">
    <source>
        <dbReference type="ARBA" id="ARBA00001913"/>
    </source>
</evidence>
<dbReference type="PANTHER" id="PTHR12143:SF39">
    <property type="entry name" value="SECRETED PROTEIN"/>
    <property type="match status" value="1"/>
</dbReference>
<dbReference type="InterPro" id="IPR050883">
    <property type="entry name" value="PNGase"/>
</dbReference>
<dbReference type="InterPro" id="IPR005887">
    <property type="entry name" value="GH92_a_mannosidase_put"/>
</dbReference>
<dbReference type="InterPro" id="IPR055826">
    <property type="entry name" value="DUF7402"/>
</dbReference>
<dbReference type="NCBIfam" id="TIGR01180">
    <property type="entry name" value="aman2_put"/>
    <property type="match status" value="1"/>
</dbReference>
<dbReference type="Pfam" id="PF24135">
    <property type="entry name" value="DUF7402"/>
    <property type="match status" value="1"/>
</dbReference>
<dbReference type="InterPro" id="IPR012939">
    <property type="entry name" value="Glyco_hydro_92"/>
</dbReference>
<dbReference type="Gene3D" id="1.20.1050.60">
    <property type="entry name" value="alpha-1,2-mannosidase"/>
    <property type="match status" value="1"/>
</dbReference>
<evidence type="ECO:0000259" key="7">
    <source>
        <dbReference type="Pfam" id="PF24135"/>
    </source>
</evidence>
<keyword evidence="8" id="KW-0378">Hydrolase</keyword>
<reference evidence="8 9" key="2">
    <citation type="journal article" date="2016" name="Int. J. Syst. Evol. Microbiol.">
        <title>Flavisolibacter tropicus sp. nov., isolated from tropical soil.</title>
        <authorList>
            <person name="Lee J.J."/>
            <person name="Kang M.S."/>
            <person name="Kim G.S."/>
            <person name="Lee C.S."/>
            <person name="Lim S."/>
            <person name="Lee J."/>
            <person name="Roh S.H."/>
            <person name="Kang H."/>
            <person name="Ha J.M."/>
            <person name="Bae S."/>
            <person name="Jung H.Y."/>
            <person name="Kim M.K."/>
        </authorList>
    </citation>
    <scope>NUCLEOTIDE SEQUENCE [LARGE SCALE GENOMIC DNA]</scope>
    <source>
        <strain evidence="8 9">LCS9</strain>
    </source>
</reference>
<dbReference type="OrthoDB" id="9758101at2"/>
<organism evidence="8 9">
    <name type="scientific">Flavisolibacter tropicus</name>
    <dbReference type="NCBI Taxonomy" id="1492898"/>
    <lineage>
        <taxon>Bacteria</taxon>
        <taxon>Pseudomonadati</taxon>
        <taxon>Bacteroidota</taxon>
        <taxon>Chitinophagia</taxon>
        <taxon>Chitinophagales</taxon>
        <taxon>Chitinophagaceae</taxon>
        <taxon>Flavisolibacter</taxon>
    </lineage>
</organism>
<keyword evidence="3" id="KW-0106">Calcium</keyword>